<evidence type="ECO:0000313" key="6">
    <source>
        <dbReference type="EMBL" id="SMF17436.1"/>
    </source>
</evidence>
<feature type="transmembrane region" description="Helical" evidence="5">
    <location>
        <begin position="285"/>
        <end position="304"/>
    </location>
</feature>
<sequence length="455" mass="49095">MMAKINIASWLAVLFSVILLLFPSLSSLEAYQGRMLAIMILAVVLWISELIPVYATGLLIICLQLIFLSDRGLKWLVDDGAPLAYQDVMANFASPIVILFLGGFSLASAANKYKIDRIMAHSLLKPFGTRPRFIMLGMMVITALFSMFMSNTATTAMMLAILSPVLAGLPEDEPSRKGFLLSVPLAANVGGIGTPIGTPPNAVALKYLSANTPISFGSWMAFGIPLVILFLTLGWWWLNTLYKPATPRLELKIERPKVRPRVAMIFYGTFASTIFLWLTSAFHGLNSYIVASIPLTIFFATGILDKGDIKKFNWEVLWLIAGGIALGQGMADSGLSQKLIELIPTAAMSIALLLIVFSALAYLMANFISNTATANLLLPLVATVVTGFQADDSMAVALVQIALVCSFGMAFPISTPPNALAYSTGLIDSRDLLKTGGFISVLGLIFVTAMGYLLL</sequence>
<evidence type="ECO:0000256" key="2">
    <source>
        <dbReference type="ARBA" id="ARBA00022692"/>
    </source>
</evidence>
<dbReference type="AlphaFoldDB" id="A0A1Y6BL97"/>
<keyword evidence="2 5" id="KW-0812">Transmembrane</keyword>
<feature type="transmembrane region" description="Helical" evidence="5">
    <location>
        <begin position="216"/>
        <end position="238"/>
    </location>
</feature>
<evidence type="ECO:0000256" key="1">
    <source>
        <dbReference type="ARBA" id="ARBA00004141"/>
    </source>
</evidence>
<dbReference type="GO" id="GO:0005315">
    <property type="term" value="F:phosphate transmembrane transporter activity"/>
    <property type="evidence" value="ECO:0007669"/>
    <property type="project" value="TreeGrafter"/>
</dbReference>
<dbReference type="STRING" id="1513793.SAMN06296036_106114"/>
<dbReference type="NCBIfam" id="TIGR00785">
    <property type="entry name" value="dass"/>
    <property type="match status" value="1"/>
</dbReference>
<comment type="subcellular location">
    <subcellularLocation>
        <location evidence="1">Membrane</location>
        <topology evidence="1">Multi-pass membrane protein</topology>
    </subcellularLocation>
</comment>
<feature type="transmembrane region" description="Helical" evidence="5">
    <location>
        <begin position="396"/>
        <end position="414"/>
    </location>
</feature>
<feature type="transmembrane region" description="Helical" evidence="5">
    <location>
        <begin position="37"/>
        <end position="67"/>
    </location>
</feature>
<evidence type="ECO:0000256" key="4">
    <source>
        <dbReference type="ARBA" id="ARBA00023136"/>
    </source>
</evidence>
<dbReference type="Pfam" id="PF00939">
    <property type="entry name" value="Na_sulph_symp"/>
    <property type="match status" value="1"/>
</dbReference>
<feature type="transmembrane region" description="Helical" evidence="5">
    <location>
        <begin position="316"/>
        <end position="336"/>
    </location>
</feature>
<dbReference type="PANTHER" id="PTHR10283">
    <property type="entry name" value="SOLUTE CARRIER FAMILY 13 MEMBER"/>
    <property type="match status" value="1"/>
</dbReference>
<dbReference type="InterPro" id="IPR001898">
    <property type="entry name" value="SLC13A/DASS"/>
</dbReference>
<proteinExistence type="predicted"/>
<dbReference type="CDD" id="cd01115">
    <property type="entry name" value="SLC13_permease"/>
    <property type="match status" value="1"/>
</dbReference>
<evidence type="ECO:0000256" key="3">
    <source>
        <dbReference type="ARBA" id="ARBA00022989"/>
    </source>
</evidence>
<protein>
    <submittedName>
        <fullName evidence="6">Solute carrier family 13 (Sodium-dependent dicarboxylate transporter), member 2/3/5</fullName>
    </submittedName>
</protein>
<feature type="transmembrane region" description="Helical" evidence="5">
    <location>
        <begin position="133"/>
        <end position="166"/>
    </location>
</feature>
<dbReference type="GO" id="GO:0005886">
    <property type="term" value="C:plasma membrane"/>
    <property type="evidence" value="ECO:0007669"/>
    <property type="project" value="TreeGrafter"/>
</dbReference>
<keyword evidence="3 5" id="KW-1133">Transmembrane helix</keyword>
<keyword evidence="7" id="KW-1185">Reference proteome</keyword>
<gene>
    <name evidence="6" type="ORF">SAMN06296036_106114</name>
</gene>
<feature type="transmembrane region" description="Helical" evidence="5">
    <location>
        <begin position="88"/>
        <end position="113"/>
    </location>
</feature>
<dbReference type="PANTHER" id="PTHR10283:SF92">
    <property type="entry name" value="LOW-AFFINITY PHOSPHATE TRANSPORTER PHO91"/>
    <property type="match status" value="1"/>
</dbReference>
<feature type="transmembrane region" description="Helical" evidence="5">
    <location>
        <begin position="435"/>
        <end position="454"/>
    </location>
</feature>
<dbReference type="EMBL" id="FWZT01000006">
    <property type="protein sequence ID" value="SMF17436.1"/>
    <property type="molecule type" value="Genomic_DNA"/>
</dbReference>
<name>A0A1Y6BL97_9BACT</name>
<keyword evidence="4 5" id="KW-0472">Membrane</keyword>
<dbReference type="Proteomes" id="UP000192907">
    <property type="component" value="Unassembled WGS sequence"/>
</dbReference>
<feature type="transmembrane region" description="Helical" evidence="5">
    <location>
        <begin position="342"/>
        <end position="365"/>
    </location>
</feature>
<evidence type="ECO:0000313" key="7">
    <source>
        <dbReference type="Proteomes" id="UP000192907"/>
    </source>
</evidence>
<reference evidence="7" key="1">
    <citation type="submission" date="2017-04" db="EMBL/GenBank/DDBJ databases">
        <authorList>
            <person name="Varghese N."/>
            <person name="Submissions S."/>
        </authorList>
    </citation>
    <scope>NUCLEOTIDE SEQUENCE [LARGE SCALE GENOMIC DNA]</scope>
    <source>
        <strain evidence="7">RKEM611</strain>
    </source>
</reference>
<dbReference type="RefSeq" id="WP_200820689.1">
    <property type="nucleotide sequence ID" value="NZ_FWZT01000006.1"/>
</dbReference>
<accession>A0A1Y6BL97</accession>
<organism evidence="6 7">
    <name type="scientific">Pseudobacteriovorax antillogorgiicola</name>
    <dbReference type="NCBI Taxonomy" id="1513793"/>
    <lineage>
        <taxon>Bacteria</taxon>
        <taxon>Pseudomonadati</taxon>
        <taxon>Bdellovibrionota</taxon>
        <taxon>Oligoflexia</taxon>
        <taxon>Oligoflexales</taxon>
        <taxon>Pseudobacteriovoracaceae</taxon>
        <taxon>Pseudobacteriovorax</taxon>
    </lineage>
</organism>
<evidence type="ECO:0000256" key="5">
    <source>
        <dbReference type="SAM" id="Phobius"/>
    </source>
</evidence>
<feature type="transmembrane region" description="Helical" evidence="5">
    <location>
        <begin position="258"/>
        <end position="279"/>
    </location>
</feature>